<gene>
    <name evidence="3" type="ORF">Cvel_5855</name>
</gene>
<feature type="region of interest" description="Disordered" evidence="1">
    <location>
        <begin position="287"/>
        <end position="306"/>
    </location>
</feature>
<accession>A0A0G4H853</accession>
<evidence type="ECO:0000256" key="2">
    <source>
        <dbReference type="SAM" id="SignalP"/>
    </source>
</evidence>
<evidence type="ECO:0000313" key="3">
    <source>
        <dbReference type="EMBL" id="CEM39987.1"/>
    </source>
</evidence>
<feature type="region of interest" description="Disordered" evidence="1">
    <location>
        <begin position="486"/>
        <end position="531"/>
    </location>
</feature>
<reference evidence="3" key="1">
    <citation type="submission" date="2014-11" db="EMBL/GenBank/DDBJ databases">
        <authorList>
            <person name="Otto D Thomas"/>
            <person name="Naeem Raeece"/>
        </authorList>
    </citation>
    <scope>NUCLEOTIDE SEQUENCE</scope>
</reference>
<evidence type="ECO:0000256" key="1">
    <source>
        <dbReference type="SAM" id="MobiDB-lite"/>
    </source>
</evidence>
<feature type="signal peptide" evidence="2">
    <location>
        <begin position="1"/>
        <end position="20"/>
    </location>
</feature>
<keyword evidence="2" id="KW-0732">Signal</keyword>
<protein>
    <submittedName>
        <fullName evidence="3">Uncharacterized protein</fullName>
    </submittedName>
</protein>
<feature type="chain" id="PRO_5005191126" evidence="2">
    <location>
        <begin position="21"/>
        <end position="531"/>
    </location>
</feature>
<dbReference type="VEuPathDB" id="CryptoDB:Cvel_5855"/>
<proteinExistence type="predicted"/>
<feature type="region of interest" description="Disordered" evidence="1">
    <location>
        <begin position="225"/>
        <end position="250"/>
    </location>
</feature>
<feature type="compositionally biased region" description="Basic residues" evidence="1">
    <location>
        <begin position="494"/>
        <end position="523"/>
    </location>
</feature>
<sequence length="531" mass="60452">MFRPLLALFAGALSLSLSVAQNGGARDPTGPRHHRDCPEPRQVKADAKYFRSENERRWHSFCPDSFQLSEIFCLNSENSLTRVELWSPYNVITSRKDVVSVFPYLQDDEELSVYALTGAIGGKSNGQVVRFVYRFKGLFHGALGFHRKTRTADAEGEWAVVGMNACRFNGQGLPAELSVDPPRISWNADIWLQVCDDPENEPCKASKLASLTCEADEETNVRGMLLPGERPKRKRRKRENGRGLGGQGDLLGHIVAGERERRPRRRDGGAVYESEAGGEDMYWELPNDEAGSGWDENSQEDEAGGASTALPAAELVRRRGFDFSEDSLRFLFDYEEELSKMKKVNKNWLGKLGRGFDWWGFDAAGRSALWLFIEPDYRVVDWDQASEPERRVIVEFYDKAMKMEGPYGALAAFMSFLMSENSVGEIIALHMGKDRYLLARPKQEAIFGYKNYAWRRCPTSDLSAYRRKAPTIEYLEKGDPGFAPSSLVPSPVRFPHRARNGPHYRPFKRQRVRRKERQRRKRSPSPDPDMM</sequence>
<organism evidence="3">
    <name type="scientific">Chromera velia CCMP2878</name>
    <dbReference type="NCBI Taxonomy" id="1169474"/>
    <lineage>
        <taxon>Eukaryota</taxon>
        <taxon>Sar</taxon>
        <taxon>Alveolata</taxon>
        <taxon>Colpodellida</taxon>
        <taxon>Chromeraceae</taxon>
        <taxon>Chromera</taxon>
    </lineage>
</organism>
<name>A0A0G4H853_9ALVE</name>
<dbReference type="AlphaFoldDB" id="A0A0G4H853"/>
<dbReference type="EMBL" id="CDMZ01001972">
    <property type="protein sequence ID" value="CEM39987.1"/>
    <property type="molecule type" value="Genomic_DNA"/>
</dbReference>